<evidence type="ECO:0000313" key="3">
    <source>
        <dbReference type="Proteomes" id="UP000800235"/>
    </source>
</evidence>
<dbReference type="AlphaFoldDB" id="A0A9P4TSQ5"/>
<dbReference type="PANTHER" id="PTHR42085:SF2">
    <property type="entry name" value="F-BOX DOMAIN-CONTAINING PROTEIN"/>
    <property type="match status" value="1"/>
</dbReference>
<comment type="caution">
    <text evidence="2">The sequence shown here is derived from an EMBL/GenBank/DDBJ whole genome shotgun (WGS) entry which is preliminary data.</text>
</comment>
<feature type="compositionally biased region" description="Acidic residues" evidence="1">
    <location>
        <begin position="58"/>
        <end position="82"/>
    </location>
</feature>
<proteinExistence type="predicted"/>
<dbReference type="OrthoDB" id="5372935at2759"/>
<evidence type="ECO:0000256" key="1">
    <source>
        <dbReference type="SAM" id="MobiDB-lite"/>
    </source>
</evidence>
<sequence>MTTSILPMPQIRSNLKRAASEELGEGDWATKYSRHGRPIRKSAGKKSPDPAYVNVQVIEEELSDFEDGGPLSEEDTSEDELEERTPPPSRKRPAKKQKRAPSPTPPPLSPPPPEDLPSPRSSPQPGHLILGPAQRADFEPINLTFNIPVGFSGPLHLQLDLSNVPLRQNFAPVKTDELHVAPTPIKVVSLATDENAKGFLSFPPELRNKVYRFLFKDEKKFDFSQPDNFKCTSAFLRSCRQVYEEGRTILYGENQFYFERNKDMRRPFWAGERKEIGYKDLRLFLRLIGPTNTSYIRQIWICFDDAMPSATPHLKRAEERRYVYDGHLIECLHVLARDSRLKKITLAFWGRKHLAKTDMRFLEKLCNIKADEVEFKSPFQNPYWHPERIFPEVKTNIKKEMTRKVKMYNNEK</sequence>
<dbReference type="PANTHER" id="PTHR42085">
    <property type="entry name" value="F-BOX DOMAIN-CONTAINING PROTEIN"/>
    <property type="match status" value="1"/>
</dbReference>
<reference evidence="2" key="1">
    <citation type="journal article" date="2020" name="Stud. Mycol.">
        <title>101 Dothideomycetes genomes: a test case for predicting lifestyles and emergence of pathogens.</title>
        <authorList>
            <person name="Haridas S."/>
            <person name="Albert R."/>
            <person name="Binder M."/>
            <person name="Bloem J."/>
            <person name="Labutti K."/>
            <person name="Salamov A."/>
            <person name="Andreopoulos B."/>
            <person name="Baker S."/>
            <person name="Barry K."/>
            <person name="Bills G."/>
            <person name="Bluhm B."/>
            <person name="Cannon C."/>
            <person name="Castanera R."/>
            <person name="Culley D."/>
            <person name="Daum C."/>
            <person name="Ezra D."/>
            <person name="Gonzalez J."/>
            <person name="Henrissat B."/>
            <person name="Kuo A."/>
            <person name="Liang C."/>
            <person name="Lipzen A."/>
            <person name="Lutzoni F."/>
            <person name="Magnuson J."/>
            <person name="Mondo S."/>
            <person name="Nolan M."/>
            <person name="Ohm R."/>
            <person name="Pangilinan J."/>
            <person name="Park H.-J."/>
            <person name="Ramirez L."/>
            <person name="Alfaro M."/>
            <person name="Sun H."/>
            <person name="Tritt A."/>
            <person name="Yoshinaga Y."/>
            <person name="Zwiers L.-H."/>
            <person name="Turgeon B."/>
            <person name="Goodwin S."/>
            <person name="Spatafora J."/>
            <person name="Crous P."/>
            <person name="Grigoriev I."/>
        </authorList>
    </citation>
    <scope>NUCLEOTIDE SEQUENCE</scope>
    <source>
        <strain evidence="2">CBS 130266</strain>
    </source>
</reference>
<feature type="compositionally biased region" description="Basic residues" evidence="1">
    <location>
        <begin position="89"/>
        <end position="99"/>
    </location>
</feature>
<feature type="region of interest" description="Disordered" evidence="1">
    <location>
        <begin position="1"/>
        <end position="130"/>
    </location>
</feature>
<gene>
    <name evidence="2" type="ORF">EJ08DRAFT_654604</name>
</gene>
<evidence type="ECO:0000313" key="2">
    <source>
        <dbReference type="EMBL" id="KAF2417101.1"/>
    </source>
</evidence>
<keyword evidence="3" id="KW-1185">Reference proteome</keyword>
<feature type="compositionally biased region" description="Basic residues" evidence="1">
    <location>
        <begin position="32"/>
        <end position="44"/>
    </location>
</feature>
<protein>
    <submittedName>
        <fullName evidence="2">Uncharacterized protein</fullName>
    </submittedName>
</protein>
<accession>A0A9P4TSQ5</accession>
<feature type="compositionally biased region" description="Pro residues" evidence="1">
    <location>
        <begin position="102"/>
        <end position="122"/>
    </location>
</feature>
<name>A0A9P4TSQ5_9PEZI</name>
<dbReference type="EMBL" id="MU007145">
    <property type="protein sequence ID" value="KAF2417101.1"/>
    <property type="molecule type" value="Genomic_DNA"/>
</dbReference>
<dbReference type="Proteomes" id="UP000800235">
    <property type="component" value="Unassembled WGS sequence"/>
</dbReference>
<organism evidence="2 3">
    <name type="scientific">Tothia fuscella</name>
    <dbReference type="NCBI Taxonomy" id="1048955"/>
    <lineage>
        <taxon>Eukaryota</taxon>
        <taxon>Fungi</taxon>
        <taxon>Dikarya</taxon>
        <taxon>Ascomycota</taxon>
        <taxon>Pezizomycotina</taxon>
        <taxon>Dothideomycetes</taxon>
        <taxon>Pleosporomycetidae</taxon>
        <taxon>Venturiales</taxon>
        <taxon>Cylindrosympodiaceae</taxon>
        <taxon>Tothia</taxon>
    </lineage>
</organism>
<dbReference type="InterPro" id="IPR038883">
    <property type="entry name" value="AN11006-like"/>
</dbReference>